<dbReference type="STRING" id="1423777.FD46_GL000364"/>
<dbReference type="OrthoDB" id="9807829at2"/>
<comment type="caution">
    <text evidence="6">The sequence shown here is derived from an EMBL/GenBank/DDBJ whole genome shotgun (WGS) entry which is preliminary data.</text>
</comment>
<keyword evidence="4" id="KW-0413">Isomerase</keyword>
<dbReference type="EMBL" id="AZEH01000020">
    <property type="protein sequence ID" value="KRL05620.1"/>
    <property type="molecule type" value="Genomic_DNA"/>
</dbReference>
<dbReference type="RefSeq" id="WP_057895365.1">
    <property type="nucleotide sequence ID" value="NZ_AZEH01000020.1"/>
</dbReference>
<comment type="catalytic activity">
    <reaction evidence="1 4">
        <text>a uridine in RNA = a pseudouridine in RNA</text>
        <dbReference type="Rhea" id="RHEA:48348"/>
        <dbReference type="Rhea" id="RHEA-COMP:12068"/>
        <dbReference type="Rhea" id="RHEA-COMP:12069"/>
        <dbReference type="ChEBI" id="CHEBI:65314"/>
        <dbReference type="ChEBI" id="CHEBI:65315"/>
    </reaction>
</comment>
<dbReference type="GO" id="GO:0003723">
    <property type="term" value="F:RNA binding"/>
    <property type="evidence" value="ECO:0007669"/>
    <property type="project" value="InterPro"/>
</dbReference>
<dbReference type="PANTHER" id="PTHR21600">
    <property type="entry name" value="MITOCHONDRIAL RNA PSEUDOURIDINE SYNTHASE"/>
    <property type="match status" value="1"/>
</dbReference>
<feature type="active site" evidence="3">
    <location>
        <position position="133"/>
    </location>
</feature>
<dbReference type="NCBIfam" id="TIGR00005">
    <property type="entry name" value="rluA_subfam"/>
    <property type="match status" value="1"/>
</dbReference>
<dbReference type="InterPro" id="IPR006145">
    <property type="entry name" value="PsdUridine_synth_RsuA/RluA"/>
</dbReference>
<organism evidence="6 7">
    <name type="scientific">Liquorilactobacillus oeni DSM 19972</name>
    <dbReference type="NCBI Taxonomy" id="1423777"/>
    <lineage>
        <taxon>Bacteria</taxon>
        <taxon>Bacillati</taxon>
        <taxon>Bacillota</taxon>
        <taxon>Bacilli</taxon>
        <taxon>Lactobacillales</taxon>
        <taxon>Lactobacillaceae</taxon>
        <taxon>Liquorilactobacillus</taxon>
    </lineage>
</organism>
<dbReference type="PANTHER" id="PTHR21600:SF35">
    <property type="entry name" value="PSEUDOURIDINE SYNTHASE"/>
    <property type="match status" value="1"/>
</dbReference>
<dbReference type="PROSITE" id="PS01129">
    <property type="entry name" value="PSI_RLU"/>
    <property type="match status" value="1"/>
</dbReference>
<dbReference type="InterPro" id="IPR006224">
    <property type="entry name" value="PsdUridine_synth_RluA-like_CS"/>
</dbReference>
<dbReference type="EC" id="5.4.99.-" evidence="4"/>
<evidence type="ECO:0000256" key="1">
    <source>
        <dbReference type="ARBA" id="ARBA00000073"/>
    </source>
</evidence>
<dbReference type="Proteomes" id="UP000051686">
    <property type="component" value="Unassembled WGS sequence"/>
</dbReference>
<dbReference type="SUPFAM" id="SSF55120">
    <property type="entry name" value="Pseudouridine synthase"/>
    <property type="match status" value="1"/>
</dbReference>
<evidence type="ECO:0000256" key="3">
    <source>
        <dbReference type="PIRSR" id="PIRSR606225-1"/>
    </source>
</evidence>
<keyword evidence="7" id="KW-1185">Reference proteome</keyword>
<evidence type="ECO:0000256" key="4">
    <source>
        <dbReference type="RuleBase" id="RU362028"/>
    </source>
</evidence>
<evidence type="ECO:0000256" key="2">
    <source>
        <dbReference type="ARBA" id="ARBA00010876"/>
    </source>
</evidence>
<dbReference type="InterPro" id="IPR006225">
    <property type="entry name" value="PsdUridine_synth_RluC/D"/>
</dbReference>
<feature type="domain" description="Pseudouridine synthase RsuA/RluA-like" evidence="5">
    <location>
        <begin position="85"/>
        <end position="235"/>
    </location>
</feature>
<dbReference type="Pfam" id="PF00849">
    <property type="entry name" value="PseudoU_synth_2"/>
    <property type="match status" value="1"/>
</dbReference>
<dbReference type="CDD" id="cd02869">
    <property type="entry name" value="PseudoU_synth_RluA_like"/>
    <property type="match status" value="1"/>
</dbReference>
<dbReference type="InterPro" id="IPR020103">
    <property type="entry name" value="PsdUridine_synth_cat_dom_sf"/>
</dbReference>
<comment type="similarity">
    <text evidence="2 4">Belongs to the pseudouridine synthase RluA family.</text>
</comment>
<dbReference type="GO" id="GO:0140098">
    <property type="term" value="F:catalytic activity, acting on RNA"/>
    <property type="evidence" value="ECO:0007669"/>
    <property type="project" value="UniProtKB-ARBA"/>
</dbReference>
<evidence type="ECO:0000259" key="5">
    <source>
        <dbReference type="Pfam" id="PF00849"/>
    </source>
</evidence>
<dbReference type="Gene3D" id="3.30.2350.10">
    <property type="entry name" value="Pseudouridine synthase"/>
    <property type="match status" value="1"/>
</dbReference>
<dbReference type="PATRIC" id="fig|1423777.3.peg.385"/>
<evidence type="ECO:0000313" key="6">
    <source>
        <dbReference type="EMBL" id="KRL05620.1"/>
    </source>
</evidence>
<protein>
    <recommendedName>
        <fullName evidence="4">Pseudouridine synthase</fullName>
        <ecNumber evidence="4">5.4.99.-</ecNumber>
    </recommendedName>
</protein>
<proteinExistence type="inferred from homology"/>
<dbReference type="GO" id="GO:0000455">
    <property type="term" value="P:enzyme-directed rRNA pseudouridine synthesis"/>
    <property type="evidence" value="ECO:0007669"/>
    <property type="project" value="TreeGrafter"/>
</dbReference>
<sequence length="303" mass="33727">MKYTWKSALEKEITIKKFLTAKKVSHRILAQIKHGEGKILLNGQQAVLNQIVSGLCEVTLWLPPENNSVVPLENGQLRVLFEDMNWLVVDKPAGITSVPGPSNRTTTLVNRVKGYLIKNGAQDSVPHLITRLDRDTSGIVLIAKHRFAQGMINKQVEEHQIDKKYLAVIKGCPEKLHAVIDAPIGRVGQEIKRCVTSQGQSARTEYWVLASSSKASLLEVKLHTGRTHQIRVHLDSLGYPLFGDELYGGVLDAGIDRQALHSFKLTYTDPFTLQEKKVLAPMPADMRCLCSKLGLKIQKLGKN</sequence>
<evidence type="ECO:0000313" key="7">
    <source>
        <dbReference type="Proteomes" id="UP000051686"/>
    </source>
</evidence>
<dbReference type="AlphaFoldDB" id="A0A0R1MI73"/>
<reference evidence="6 7" key="1">
    <citation type="journal article" date="2015" name="Genome Announc.">
        <title>Expanding the biotechnology potential of lactobacilli through comparative genomics of 213 strains and associated genera.</title>
        <authorList>
            <person name="Sun Z."/>
            <person name="Harris H.M."/>
            <person name="McCann A."/>
            <person name="Guo C."/>
            <person name="Argimon S."/>
            <person name="Zhang W."/>
            <person name="Yang X."/>
            <person name="Jeffery I.B."/>
            <person name="Cooney J.C."/>
            <person name="Kagawa T.F."/>
            <person name="Liu W."/>
            <person name="Song Y."/>
            <person name="Salvetti E."/>
            <person name="Wrobel A."/>
            <person name="Rasinkangas P."/>
            <person name="Parkhill J."/>
            <person name="Rea M.C."/>
            <person name="O'Sullivan O."/>
            <person name="Ritari J."/>
            <person name="Douillard F.P."/>
            <person name="Paul Ross R."/>
            <person name="Yang R."/>
            <person name="Briner A.E."/>
            <person name="Felis G.E."/>
            <person name="de Vos W.M."/>
            <person name="Barrangou R."/>
            <person name="Klaenhammer T.R."/>
            <person name="Caufield P.W."/>
            <person name="Cui Y."/>
            <person name="Zhang H."/>
            <person name="O'Toole P.W."/>
        </authorList>
    </citation>
    <scope>NUCLEOTIDE SEQUENCE [LARGE SCALE GENOMIC DNA]</scope>
    <source>
        <strain evidence="6 7">DSM 19972</strain>
    </source>
</reference>
<accession>A0A0R1MI73</accession>
<dbReference type="InterPro" id="IPR050188">
    <property type="entry name" value="RluA_PseudoU_synthase"/>
</dbReference>
<name>A0A0R1MI73_9LACO</name>
<dbReference type="GO" id="GO:0009982">
    <property type="term" value="F:pseudouridine synthase activity"/>
    <property type="evidence" value="ECO:0007669"/>
    <property type="project" value="InterPro"/>
</dbReference>
<gene>
    <name evidence="6" type="ORF">FD46_GL000364</name>
</gene>
<comment type="function">
    <text evidence="4">Responsible for synthesis of pseudouridine from uracil.</text>
</comment>